<dbReference type="GO" id="GO:0102933">
    <property type="term" value="F:GDP-4-dehydro-6-deoxy-D-mannose-4-aminotransferase activity"/>
    <property type="evidence" value="ECO:0007669"/>
    <property type="project" value="UniProtKB-EC"/>
</dbReference>
<evidence type="ECO:0000256" key="6">
    <source>
        <dbReference type="ARBA" id="ARBA00037999"/>
    </source>
</evidence>
<accession>A0A6B8KHX2</accession>
<evidence type="ECO:0000256" key="4">
    <source>
        <dbReference type="ARBA" id="ARBA00022679"/>
    </source>
</evidence>
<dbReference type="PANTHER" id="PTHR30244:SF30">
    <property type="entry name" value="BLR5990 PROTEIN"/>
    <property type="match status" value="1"/>
</dbReference>
<dbReference type="KEGG" id="mhey:H2LOC_005800"/>
<dbReference type="InterPro" id="IPR000653">
    <property type="entry name" value="DegT/StrS_aminotransferase"/>
</dbReference>
<keyword evidence="5 11" id="KW-0663">Pyridoxal phosphate</keyword>
<evidence type="ECO:0000256" key="10">
    <source>
        <dbReference type="PIRSR" id="PIRSR000390-1"/>
    </source>
</evidence>
<dbReference type="Gene3D" id="3.90.1150.10">
    <property type="entry name" value="Aspartate Aminotransferase, domain 1"/>
    <property type="match status" value="1"/>
</dbReference>
<evidence type="ECO:0000256" key="9">
    <source>
        <dbReference type="ARBA" id="ARBA00074221"/>
    </source>
</evidence>
<evidence type="ECO:0000256" key="7">
    <source>
        <dbReference type="ARBA" id="ARBA00051587"/>
    </source>
</evidence>
<comment type="cofactor">
    <cofactor evidence="1">
        <name>pyridoxal 5'-phosphate</name>
        <dbReference type="ChEBI" id="CHEBI:597326"/>
    </cofactor>
</comment>
<dbReference type="InterPro" id="IPR015424">
    <property type="entry name" value="PyrdxlP-dep_Trfase"/>
</dbReference>
<dbReference type="GO" id="GO:0000271">
    <property type="term" value="P:polysaccharide biosynthetic process"/>
    <property type="evidence" value="ECO:0007669"/>
    <property type="project" value="TreeGrafter"/>
</dbReference>
<feature type="active site" description="Proton acceptor" evidence="10">
    <location>
        <position position="218"/>
    </location>
</feature>
<sequence>MRDLARTFVARLLDIAGGGNAAVALHEPEFSGAEWELVKDCLDSGWVSSVGKYVDRFESEIAQRCGARHGIAVVNGTAALHVALIVSGVRPGDEVIVPALTFVATANAAVHAGAVPHFADSAADTLGLDPAALRDYLTKIADRRCGSCINAETGRRIAAIVPMHAFGHPVDMDGLLALGADFDLPVIEDAAESLGSLYKGGPCGALGRIGALSFNGNKIITTGGGGAIVTNDPDLARQVKHLTTTAKTPHRWAFNHDQVGYNYRLPNINAALGCAQLARLEDLVARKRRLAERYFVGFADCEGLAVFREPAFATSNYWLNAVMLDEDRVSERDTLLAAANDAGLMCRPAWTLLHRLPMYRSCPRAALPVAEAIEARLINIPSSAKLAS</sequence>
<dbReference type="EMBL" id="CP046052">
    <property type="protein sequence ID" value="QGM47964.1"/>
    <property type="molecule type" value="Genomic_DNA"/>
</dbReference>
<dbReference type="Proteomes" id="UP000309061">
    <property type="component" value="Chromosome"/>
</dbReference>
<dbReference type="GO" id="GO:0030170">
    <property type="term" value="F:pyridoxal phosphate binding"/>
    <property type="evidence" value="ECO:0007669"/>
    <property type="project" value="TreeGrafter"/>
</dbReference>
<proteinExistence type="inferred from homology"/>
<dbReference type="InterPro" id="IPR015421">
    <property type="entry name" value="PyrdxlP-dep_Trfase_major"/>
</dbReference>
<evidence type="ECO:0000313" key="14">
    <source>
        <dbReference type="Proteomes" id="UP000309061"/>
    </source>
</evidence>
<keyword evidence="4 13" id="KW-0808">Transferase</keyword>
<evidence type="ECO:0000256" key="8">
    <source>
        <dbReference type="ARBA" id="ARBA00066317"/>
    </source>
</evidence>
<comment type="similarity">
    <text evidence="6 12">Belongs to the DegT/DnrJ/EryC1 family.</text>
</comment>
<evidence type="ECO:0000256" key="3">
    <source>
        <dbReference type="ARBA" id="ARBA00022576"/>
    </source>
</evidence>
<gene>
    <name evidence="13" type="ORF">H2LOC_005800</name>
</gene>
<evidence type="ECO:0000313" key="13">
    <source>
        <dbReference type="EMBL" id="QGM47964.1"/>
    </source>
</evidence>
<evidence type="ECO:0000256" key="11">
    <source>
        <dbReference type="PIRSR" id="PIRSR000390-2"/>
    </source>
</evidence>
<dbReference type="InterPro" id="IPR026385">
    <property type="entry name" value="LegC-like"/>
</dbReference>
<dbReference type="Gene3D" id="3.40.640.10">
    <property type="entry name" value="Type I PLP-dependent aspartate aminotransferase-like (Major domain)"/>
    <property type="match status" value="1"/>
</dbReference>
<comment type="catalytic activity">
    <reaction evidence="7">
        <text>GDP-alpha-D-perosamine + 2-oxoglutarate = GDP-4-dehydro-alpha-D-rhamnose + L-glutamate</text>
        <dbReference type="Rhea" id="RHEA:36779"/>
        <dbReference type="ChEBI" id="CHEBI:16810"/>
        <dbReference type="ChEBI" id="CHEBI:29985"/>
        <dbReference type="ChEBI" id="CHEBI:57964"/>
        <dbReference type="ChEBI" id="CHEBI:73996"/>
        <dbReference type="EC" id="2.6.1.102"/>
    </reaction>
</comment>
<evidence type="ECO:0000256" key="12">
    <source>
        <dbReference type="RuleBase" id="RU004508"/>
    </source>
</evidence>
<comment type="pathway">
    <text evidence="2">Bacterial outer membrane biogenesis; LPS O-antigen biosynthesis.</text>
</comment>
<evidence type="ECO:0000256" key="5">
    <source>
        <dbReference type="ARBA" id="ARBA00022898"/>
    </source>
</evidence>
<reference evidence="13 14" key="1">
    <citation type="submission" date="2019-11" db="EMBL/GenBank/DDBJ databases">
        <title>The genome sequence of Methylocystis heyeri.</title>
        <authorList>
            <person name="Oshkin I.Y."/>
            <person name="Miroshnikov K."/>
            <person name="Dedysh S.N."/>
        </authorList>
    </citation>
    <scope>NUCLEOTIDE SEQUENCE [LARGE SCALE GENOMIC DNA]</scope>
    <source>
        <strain evidence="13 14">H2</strain>
    </source>
</reference>
<organism evidence="13 14">
    <name type="scientific">Methylocystis heyeri</name>
    <dbReference type="NCBI Taxonomy" id="391905"/>
    <lineage>
        <taxon>Bacteria</taxon>
        <taxon>Pseudomonadati</taxon>
        <taxon>Pseudomonadota</taxon>
        <taxon>Alphaproteobacteria</taxon>
        <taxon>Hyphomicrobiales</taxon>
        <taxon>Methylocystaceae</taxon>
        <taxon>Methylocystis</taxon>
    </lineage>
</organism>
<evidence type="ECO:0000256" key="1">
    <source>
        <dbReference type="ARBA" id="ARBA00001933"/>
    </source>
</evidence>
<feature type="modified residue" description="N6-(pyridoxal phosphate)lysine" evidence="11">
    <location>
        <position position="218"/>
    </location>
</feature>
<dbReference type="SUPFAM" id="SSF53383">
    <property type="entry name" value="PLP-dependent transferases"/>
    <property type="match status" value="1"/>
</dbReference>
<dbReference type="NCBIfam" id="TIGR04181">
    <property type="entry name" value="NHT_00031"/>
    <property type="match status" value="1"/>
</dbReference>
<dbReference type="InterPro" id="IPR015422">
    <property type="entry name" value="PyrdxlP-dep_Trfase_small"/>
</dbReference>
<name>A0A6B8KHX2_9HYPH</name>
<dbReference type="FunFam" id="3.40.640.10:FF:000090">
    <property type="entry name" value="Pyridoxal phosphate-dependent aminotransferase"/>
    <property type="match status" value="1"/>
</dbReference>
<dbReference type="PANTHER" id="PTHR30244">
    <property type="entry name" value="TRANSAMINASE"/>
    <property type="match status" value="1"/>
</dbReference>
<dbReference type="CDD" id="cd00616">
    <property type="entry name" value="AHBA_syn"/>
    <property type="match status" value="1"/>
</dbReference>
<dbReference type="PIRSF" id="PIRSF000390">
    <property type="entry name" value="PLP_StrS"/>
    <property type="match status" value="1"/>
</dbReference>
<dbReference type="AlphaFoldDB" id="A0A6B8KHX2"/>
<keyword evidence="14" id="KW-1185">Reference proteome</keyword>
<dbReference type="Pfam" id="PF01041">
    <property type="entry name" value="DegT_DnrJ_EryC1"/>
    <property type="match status" value="1"/>
</dbReference>
<dbReference type="EC" id="2.6.1.102" evidence="8"/>
<evidence type="ECO:0000256" key="2">
    <source>
        <dbReference type="ARBA" id="ARBA00005125"/>
    </source>
</evidence>
<protein>
    <recommendedName>
        <fullName evidence="9">GDP-perosamine synthase</fullName>
        <ecNumber evidence="8">2.6.1.102</ecNumber>
    </recommendedName>
</protein>
<keyword evidence="3 13" id="KW-0032">Aminotransferase</keyword>
<dbReference type="OrthoDB" id="9768668at2"/>